<proteinExistence type="predicted"/>
<accession>A0A9X2NGJ7</accession>
<organism evidence="2 3">
    <name type="scientific">Amycolatopsis iheyensis</name>
    <dbReference type="NCBI Taxonomy" id="2945988"/>
    <lineage>
        <taxon>Bacteria</taxon>
        <taxon>Bacillati</taxon>
        <taxon>Actinomycetota</taxon>
        <taxon>Actinomycetes</taxon>
        <taxon>Pseudonocardiales</taxon>
        <taxon>Pseudonocardiaceae</taxon>
        <taxon>Amycolatopsis</taxon>
    </lineage>
</organism>
<dbReference type="Proteomes" id="UP001144096">
    <property type="component" value="Unassembled WGS sequence"/>
</dbReference>
<evidence type="ECO:0000313" key="2">
    <source>
        <dbReference type="EMBL" id="MCR6488249.1"/>
    </source>
</evidence>
<reference evidence="2" key="1">
    <citation type="submission" date="2022-06" db="EMBL/GenBank/DDBJ databases">
        <title>Amycolatopsis iheyaensis sp. nov., a new species of the genus Amycolatopsis isolated from soil in Iheya island, Japan.</title>
        <authorList>
            <person name="Ngamcharungchit C."/>
            <person name="Kanto H."/>
            <person name="Take A."/>
            <person name="Intra B."/>
            <person name="Matsumoto A."/>
            <person name="Panbangred W."/>
            <person name="Inahashi Y."/>
        </authorList>
    </citation>
    <scope>NUCLEOTIDE SEQUENCE</scope>
    <source>
        <strain evidence="2">OK19-0408</strain>
    </source>
</reference>
<dbReference type="AlphaFoldDB" id="A0A9X2NGJ7"/>
<comment type="caution">
    <text evidence="2">The sequence shown here is derived from an EMBL/GenBank/DDBJ whole genome shotgun (WGS) entry which is preliminary data.</text>
</comment>
<keyword evidence="3" id="KW-1185">Reference proteome</keyword>
<evidence type="ECO:0000313" key="3">
    <source>
        <dbReference type="Proteomes" id="UP001144096"/>
    </source>
</evidence>
<name>A0A9X2NGJ7_9PSEU</name>
<sequence length="417" mass="46981">MMNAIELADSVDVAYAPKAMPPEIARIHRSDLLYEDGTTPTPEHFPRMRHLSAGDVFTVVLRAHSPLPAEYLTVPLPPMTSAWRLTLGVAWWNLLCEAAQFRGRAMARIELPDEIRAVAARGDHNVVFVPRTRSRYYEYAPLMHLLPRATLDRFGLPWLRTGQWPFVADFAGAEQYLPADFETRLSRAWASTVWRDLISGSPISGFSTDDPIRILAHNLDFWLPPVTNVLEQILRGLPPSDNGVEEEPPTLEDGTPFGGGVRTNPRVAADLWCGEAEAADVVHRTIEAADAGGRLRGILEAVRANRVEDDFSERWTNARIDFERKLHHTRNKVKVRFVELTDTIPVQSPDTEIEGRLVTADFMALLDPTSRQIVVLLNSGYTNLTEIAQALGYRNHSPVSKRLTRIRDQATRFFDDY</sequence>
<dbReference type="RefSeq" id="WP_257924813.1">
    <property type="nucleotide sequence ID" value="NZ_JAMXQV010000024.1"/>
</dbReference>
<dbReference type="EMBL" id="JAMXQV010000024">
    <property type="protein sequence ID" value="MCR6488249.1"/>
    <property type="molecule type" value="Genomic_DNA"/>
</dbReference>
<protein>
    <submittedName>
        <fullName evidence="2">Sigma-70 family RNA polymerase sigma factor</fullName>
    </submittedName>
</protein>
<feature type="region of interest" description="Disordered" evidence="1">
    <location>
        <begin position="239"/>
        <end position="260"/>
    </location>
</feature>
<evidence type="ECO:0000256" key="1">
    <source>
        <dbReference type="SAM" id="MobiDB-lite"/>
    </source>
</evidence>
<gene>
    <name evidence="2" type="ORF">M8542_36010</name>
</gene>